<comment type="caution">
    <text evidence="2">The sequence shown here is derived from an EMBL/GenBank/DDBJ whole genome shotgun (WGS) entry which is preliminary data.</text>
</comment>
<dbReference type="EMBL" id="JAROCB010000006">
    <property type="protein sequence ID" value="MDN4599278.1"/>
    <property type="molecule type" value="Genomic_DNA"/>
</dbReference>
<gene>
    <name evidence="2" type="ORF">P5G59_19155</name>
</gene>
<protein>
    <recommendedName>
        <fullName evidence="4">Secreted protein</fullName>
    </recommendedName>
</protein>
<evidence type="ECO:0000313" key="2">
    <source>
        <dbReference type="EMBL" id="MDN4599278.1"/>
    </source>
</evidence>
<keyword evidence="1" id="KW-1133">Transmembrane helix</keyword>
<feature type="transmembrane region" description="Helical" evidence="1">
    <location>
        <begin position="7"/>
        <end position="30"/>
    </location>
</feature>
<keyword evidence="1" id="KW-0472">Membrane</keyword>
<reference evidence="2" key="1">
    <citation type="submission" date="2023-03" db="EMBL/GenBank/DDBJ databases">
        <title>MT1 and MT2 Draft Genomes of Novel Species.</title>
        <authorList>
            <person name="Venkateswaran K."/>
        </authorList>
    </citation>
    <scope>NUCLEOTIDE SEQUENCE</scope>
    <source>
        <strain evidence="2">F6_8S_P_1A</strain>
    </source>
</reference>
<keyword evidence="3" id="KW-1185">Reference proteome</keyword>
<sequence length="128" mass="13143">METNLKWIIAAIIVGVVAAAAGIVSLPAIMANSSDGSAKTLINNVELAEDTYILSGGSYATRAQLTTGTDPLVKDKGKWDVSTTDGHYCITARSDSGKTFYSYKGATDVIEGTAPDAATAGVACPTIP</sequence>
<accession>A0ABT8J2Z9</accession>
<proteinExistence type="predicted"/>
<evidence type="ECO:0000256" key="1">
    <source>
        <dbReference type="SAM" id="Phobius"/>
    </source>
</evidence>
<dbReference type="RefSeq" id="WP_301220624.1">
    <property type="nucleotide sequence ID" value="NZ_JAROCB010000006.1"/>
</dbReference>
<organism evidence="2 3">
    <name type="scientific">Leifsonia virtsii</name>
    <dbReference type="NCBI Taxonomy" id="3035915"/>
    <lineage>
        <taxon>Bacteria</taxon>
        <taxon>Bacillati</taxon>
        <taxon>Actinomycetota</taxon>
        <taxon>Actinomycetes</taxon>
        <taxon>Micrococcales</taxon>
        <taxon>Microbacteriaceae</taxon>
        <taxon>Leifsonia</taxon>
    </lineage>
</organism>
<evidence type="ECO:0008006" key="4">
    <source>
        <dbReference type="Google" id="ProtNLM"/>
    </source>
</evidence>
<keyword evidence="1" id="KW-0812">Transmembrane</keyword>
<dbReference type="Proteomes" id="UP001174210">
    <property type="component" value="Unassembled WGS sequence"/>
</dbReference>
<evidence type="ECO:0000313" key="3">
    <source>
        <dbReference type="Proteomes" id="UP001174210"/>
    </source>
</evidence>
<name>A0ABT8J2Z9_9MICO</name>